<dbReference type="EMBL" id="CAUOFW020003181">
    <property type="protein sequence ID" value="CAK9158489.1"/>
    <property type="molecule type" value="Genomic_DNA"/>
</dbReference>
<protein>
    <submittedName>
        <fullName evidence="1">Uncharacterized protein</fullName>
    </submittedName>
</protein>
<accession>A0ABC8SMS8</accession>
<evidence type="ECO:0000313" key="1">
    <source>
        <dbReference type="EMBL" id="CAK9158489.1"/>
    </source>
</evidence>
<gene>
    <name evidence="1" type="ORF">ILEXP_LOCUS27133</name>
</gene>
<sequence length="175" mass="19877">MVTIEKSLTVPEHYDGCNERTTFEHSVSVPVTDVRCKVRTTGVSDAQNCYVGFDKRLSKVEVALSEFRADHDALSAKYTVEVNEIKQILQTLSEKVVDALIPHITDVSDEVRNAILNYIFHEALDATETIVQFDSFHATRLTMQSLAPTQFLPSEMRHMIFPFCVYPLKEYMGVD</sequence>
<proteinExistence type="predicted"/>
<evidence type="ECO:0000313" key="2">
    <source>
        <dbReference type="Proteomes" id="UP001642360"/>
    </source>
</evidence>
<keyword evidence="2" id="KW-1185">Reference proteome</keyword>
<comment type="caution">
    <text evidence="1">The sequence shown here is derived from an EMBL/GenBank/DDBJ whole genome shotgun (WGS) entry which is preliminary data.</text>
</comment>
<name>A0ABC8SMS8_9AQUA</name>
<reference evidence="1 2" key="1">
    <citation type="submission" date="2024-02" db="EMBL/GenBank/DDBJ databases">
        <authorList>
            <person name="Vignale AGUSTIN F."/>
            <person name="Sosa J E."/>
            <person name="Modenutti C."/>
        </authorList>
    </citation>
    <scope>NUCLEOTIDE SEQUENCE [LARGE SCALE GENOMIC DNA]</scope>
</reference>
<organism evidence="1 2">
    <name type="scientific">Ilex paraguariensis</name>
    <name type="common">yerba mate</name>
    <dbReference type="NCBI Taxonomy" id="185542"/>
    <lineage>
        <taxon>Eukaryota</taxon>
        <taxon>Viridiplantae</taxon>
        <taxon>Streptophyta</taxon>
        <taxon>Embryophyta</taxon>
        <taxon>Tracheophyta</taxon>
        <taxon>Spermatophyta</taxon>
        <taxon>Magnoliopsida</taxon>
        <taxon>eudicotyledons</taxon>
        <taxon>Gunneridae</taxon>
        <taxon>Pentapetalae</taxon>
        <taxon>asterids</taxon>
        <taxon>campanulids</taxon>
        <taxon>Aquifoliales</taxon>
        <taxon>Aquifoliaceae</taxon>
        <taxon>Ilex</taxon>
    </lineage>
</organism>
<dbReference type="Proteomes" id="UP001642360">
    <property type="component" value="Unassembled WGS sequence"/>
</dbReference>
<dbReference type="AlphaFoldDB" id="A0ABC8SMS8"/>